<dbReference type="SUPFAM" id="SSF51338">
    <property type="entry name" value="Composite domain of metallo-dependent hydrolases"/>
    <property type="match status" value="2"/>
</dbReference>
<dbReference type="SUPFAM" id="SSF51556">
    <property type="entry name" value="Metallo-dependent hydrolases"/>
    <property type="match status" value="1"/>
</dbReference>
<dbReference type="OrthoDB" id="9797498at2"/>
<organism evidence="2 3">
    <name type="scientific">Solitalea longa</name>
    <dbReference type="NCBI Taxonomy" id="2079460"/>
    <lineage>
        <taxon>Bacteria</taxon>
        <taxon>Pseudomonadati</taxon>
        <taxon>Bacteroidota</taxon>
        <taxon>Sphingobacteriia</taxon>
        <taxon>Sphingobacteriales</taxon>
        <taxon>Sphingobacteriaceae</taxon>
        <taxon>Solitalea</taxon>
    </lineage>
</organism>
<dbReference type="Gene3D" id="3.20.20.140">
    <property type="entry name" value="Metal-dependent hydrolases"/>
    <property type="match status" value="1"/>
</dbReference>
<dbReference type="Proteomes" id="UP000236893">
    <property type="component" value="Unassembled WGS sequence"/>
</dbReference>
<dbReference type="GO" id="GO:0016810">
    <property type="term" value="F:hydrolase activity, acting on carbon-nitrogen (but not peptide) bonds"/>
    <property type="evidence" value="ECO:0007669"/>
    <property type="project" value="InterPro"/>
</dbReference>
<name>A0A2S4ZY27_9SPHI</name>
<protein>
    <submittedName>
        <fullName evidence="2">Xaa-Pro dipeptidase</fullName>
    </submittedName>
</protein>
<dbReference type="PANTHER" id="PTHR43135:SF3">
    <property type="entry name" value="ALPHA-D-RIBOSE 1-METHYLPHOSPHONATE 5-TRIPHOSPHATE DIPHOSPHATASE"/>
    <property type="match status" value="1"/>
</dbReference>
<reference evidence="2 3" key="1">
    <citation type="submission" date="2018-01" db="EMBL/GenBank/DDBJ databases">
        <authorList>
            <person name="Gaut B.S."/>
            <person name="Morton B.R."/>
            <person name="Clegg M.T."/>
            <person name="Duvall M.R."/>
        </authorList>
    </citation>
    <scope>NUCLEOTIDE SEQUENCE [LARGE SCALE GENOMIC DNA]</scope>
    <source>
        <strain evidence="2 3">HR-AV</strain>
    </source>
</reference>
<dbReference type="Pfam" id="PF01979">
    <property type="entry name" value="Amidohydro_1"/>
    <property type="match status" value="1"/>
</dbReference>
<dbReference type="InterPro" id="IPR032466">
    <property type="entry name" value="Metal_Hydrolase"/>
</dbReference>
<accession>A0A2S4ZY27</accession>
<dbReference type="PANTHER" id="PTHR43135">
    <property type="entry name" value="ALPHA-D-RIBOSE 1-METHYLPHOSPHONATE 5-TRIPHOSPHATE DIPHOSPHATASE"/>
    <property type="match status" value="1"/>
</dbReference>
<dbReference type="CDD" id="cd01299">
    <property type="entry name" value="Met_dep_hydrolase_A"/>
    <property type="match status" value="1"/>
</dbReference>
<dbReference type="Gene3D" id="2.30.40.10">
    <property type="entry name" value="Urease, subunit C, domain 1"/>
    <property type="match status" value="1"/>
</dbReference>
<dbReference type="InterPro" id="IPR006680">
    <property type="entry name" value="Amidohydro-rel"/>
</dbReference>
<dbReference type="InterPro" id="IPR051781">
    <property type="entry name" value="Metallo-dep_Hydrolase"/>
</dbReference>
<dbReference type="PROSITE" id="PS51257">
    <property type="entry name" value="PROKAR_LIPOPROTEIN"/>
    <property type="match status" value="1"/>
</dbReference>
<dbReference type="AlphaFoldDB" id="A0A2S4ZY27"/>
<evidence type="ECO:0000313" key="2">
    <source>
        <dbReference type="EMBL" id="POY35250.1"/>
    </source>
</evidence>
<evidence type="ECO:0000259" key="1">
    <source>
        <dbReference type="Pfam" id="PF01979"/>
    </source>
</evidence>
<sequence length="431" mass="46315">MNKISFTIILLLTSCTTLFGQAKIKAIKAGKLVDVINGRVLSNQIILIDNNKITEIGASVVIPQNAEVIDLSNATVLPGLIDCHTHLSSEPSEDYYADLFRSTTIDMAVKAHIYTERTLLAGFTTCRDLGSGDLVDVSLRNAINAGTIEGPKMLVASFMIGSTGGHSDFTGFNPNISFVGNKDFTGVADGVDEIRKRVRNNVKWGADVIKFCATAGVLSEEESVGAPQYSFEEMKALVDEAHMWGKRVAAHAHGTEGIKRAVMAGVNSIEHCSIIDDATINLMKEKGTYMVPTMYALDYIINNFAQKGFPEKIINKAKSIAKQKEEGLVKAVKAGVKIAYGTDAAVMPHGLNAKDFGYLVKAGMTPMQAIQTATVNAADLLDITAKTGSISVGKYADIIAVIGDPLADVTLLEKVKFVMKDGVVYKNETTK</sequence>
<dbReference type="InterPro" id="IPR057744">
    <property type="entry name" value="OTAase-like"/>
</dbReference>
<keyword evidence="3" id="KW-1185">Reference proteome</keyword>
<proteinExistence type="predicted"/>
<comment type="caution">
    <text evidence="2">The sequence shown here is derived from an EMBL/GenBank/DDBJ whole genome shotgun (WGS) entry which is preliminary data.</text>
</comment>
<feature type="domain" description="Amidohydrolase-related" evidence="1">
    <location>
        <begin position="75"/>
        <end position="423"/>
    </location>
</feature>
<gene>
    <name evidence="2" type="ORF">C3K47_15825</name>
</gene>
<dbReference type="RefSeq" id="WP_103790136.1">
    <property type="nucleotide sequence ID" value="NZ_PQVF01000012.1"/>
</dbReference>
<evidence type="ECO:0000313" key="3">
    <source>
        <dbReference type="Proteomes" id="UP000236893"/>
    </source>
</evidence>
<dbReference type="EMBL" id="PQVF01000012">
    <property type="protein sequence ID" value="POY35250.1"/>
    <property type="molecule type" value="Genomic_DNA"/>
</dbReference>
<dbReference type="InterPro" id="IPR011059">
    <property type="entry name" value="Metal-dep_hydrolase_composite"/>
</dbReference>